<accession>A0AAN8J9N9</accession>
<dbReference type="SMART" id="SM00219">
    <property type="entry name" value="TyrKc"/>
    <property type="match status" value="1"/>
</dbReference>
<dbReference type="Pfam" id="PF07645">
    <property type="entry name" value="EGF_CA"/>
    <property type="match status" value="1"/>
</dbReference>
<evidence type="ECO:0000256" key="5">
    <source>
        <dbReference type="ARBA" id="ARBA00022679"/>
    </source>
</evidence>
<evidence type="ECO:0000256" key="24">
    <source>
        <dbReference type="SAM" id="SignalP"/>
    </source>
</evidence>
<evidence type="ECO:0000259" key="27">
    <source>
        <dbReference type="PROSITE" id="PS50835"/>
    </source>
</evidence>
<keyword evidence="20" id="KW-0479">Metal-binding</keyword>
<dbReference type="PROSITE" id="PS50835">
    <property type="entry name" value="IG_LIKE"/>
    <property type="match status" value="4"/>
</dbReference>
<dbReference type="Proteomes" id="UP001347796">
    <property type="component" value="Unassembled WGS sequence"/>
</dbReference>
<dbReference type="InterPro" id="IPR013783">
    <property type="entry name" value="Ig-like_fold"/>
</dbReference>
<evidence type="ECO:0000256" key="17">
    <source>
        <dbReference type="ARBA" id="ARBA00051243"/>
    </source>
</evidence>
<evidence type="ECO:0000256" key="12">
    <source>
        <dbReference type="ARBA" id="ARBA00023137"/>
    </source>
</evidence>
<dbReference type="InterPro" id="IPR020635">
    <property type="entry name" value="Tyr_kinase_cat_dom"/>
</dbReference>
<dbReference type="PROSITE" id="PS00010">
    <property type="entry name" value="ASX_HYDROXYL"/>
    <property type="match status" value="1"/>
</dbReference>
<evidence type="ECO:0000256" key="1">
    <source>
        <dbReference type="ARBA" id="ARBA00004167"/>
    </source>
</evidence>
<comment type="subcellular location">
    <subcellularLocation>
        <location evidence="1">Membrane</location>
        <topology evidence="1">Single-pass membrane protein</topology>
    </subcellularLocation>
</comment>
<dbReference type="InterPro" id="IPR050122">
    <property type="entry name" value="RTK"/>
</dbReference>
<dbReference type="PROSITE" id="PS00107">
    <property type="entry name" value="PROTEIN_KINASE_ATP"/>
    <property type="match status" value="1"/>
</dbReference>
<evidence type="ECO:0000259" key="25">
    <source>
        <dbReference type="PROSITE" id="PS50011"/>
    </source>
</evidence>
<gene>
    <name evidence="28" type="ORF">SNE40_016652</name>
</gene>
<keyword evidence="11 23" id="KW-0472">Membrane</keyword>
<keyword evidence="15" id="KW-0325">Glycoprotein</keyword>
<dbReference type="PIRSF" id="PIRSF000615">
    <property type="entry name" value="TyrPK_CSF1-R"/>
    <property type="match status" value="1"/>
</dbReference>
<dbReference type="Pfam" id="PF07714">
    <property type="entry name" value="PK_Tyr_Ser-Thr"/>
    <property type="match status" value="1"/>
</dbReference>
<evidence type="ECO:0000259" key="26">
    <source>
        <dbReference type="PROSITE" id="PS50026"/>
    </source>
</evidence>
<evidence type="ECO:0000256" key="7">
    <source>
        <dbReference type="ARBA" id="ARBA00022741"/>
    </source>
</evidence>
<dbReference type="Gene3D" id="2.60.40.10">
    <property type="entry name" value="Immunoglobulins"/>
    <property type="match status" value="3"/>
</dbReference>
<dbReference type="FunFam" id="1.10.510.10:FF:000554">
    <property type="entry name" value="Predicted protein"/>
    <property type="match status" value="1"/>
</dbReference>
<dbReference type="GO" id="GO:0004714">
    <property type="term" value="F:transmembrane receptor protein tyrosine kinase activity"/>
    <property type="evidence" value="ECO:0007669"/>
    <property type="project" value="UniProtKB-EC"/>
</dbReference>
<dbReference type="EC" id="2.7.10.1" evidence="2"/>
<dbReference type="InterPro" id="IPR000719">
    <property type="entry name" value="Prot_kinase_dom"/>
</dbReference>
<evidence type="ECO:0000256" key="6">
    <source>
        <dbReference type="ARBA" id="ARBA00022692"/>
    </source>
</evidence>
<dbReference type="PANTHER" id="PTHR24416">
    <property type="entry name" value="TYROSINE-PROTEIN KINASE RECEPTOR"/>
    <property type="match status" value="1"/>
</dbReference>
<evidence type="ECO:0000256" key="23">
    <source>
        <dbReference type="SAM" id="Phobius"/>
    </source>
</evidence>
<feature type="domain" description="Ig-like" evidence="27">
    <location>
        <begin position="129"/>
        <end position="226"/>
    </location>
</feature>
<comment type="caution">
    <text evidence="21">Lacks conserved residue(s) required for the propagation of feature annotation.</text>
</comment>
<dbReference type="InterPro" id="IPR008266">
    <property type="entry name" value="Tyr_kinase_AS"/>
</dbReference>
<dbReference type="PANTHER" id="PTHR24416:SF617">
    <property type="entry name" value="RET ONCOGENE, ISOFORM A"/>
    <property type="match status" value="1"/>
</dbReference>
<evidence type="ECO:0000256" key="9">
    <source>
        <dbReference type="ARBA" id="ARBA00022840"/>
    </source>
</evidence>
<feature type="signal peptide" evidence="24">
    <location>
        <begin position="1"/>
        <end position="19"/>
    </location>
</feature>
<evidence type="ECO:0000313" key="29">
    <source>
        <dbReference type="Proteomes" id="UP001347796"/>
    </source>
</evidence>
<feature type="binding site" evidence="20">
    <location>
        <position position="727"/>
    </location>
    <ligand>
        <name>Mg(2+)</name>
        <dbReference type="ChEBI" id="CHEBI:18420"/>
    </ligand>
</feature>
<comment type="catalytic activity">
    <reaction evidence="17">
        <text>L-tyrosyl-[protein] + ATP = O-phospho-L-tyrosyl-[protein] + ADP + H(+)</text>
        <dbReference type="Rhea" id="RHEA:10596"/>
        <dbReference type="Rhea" id="RHEA-COMP:10136"/>
        <dbReference type="Rhea" id="RHEA-COMP:20101"/>
        <dbReference type="ChEBI" id="CHEBI:15378"/>
        <dbReference type="ChEBI" id="CHEBI:30616"/>
        <dbReference type="ChEBI" id="CHEBI:46858"/>
        <dbReference type="ChEBI" id="CHEBI:61978"/>
        <dbReference type="ChEBI" id="CHEBI:456216"/>
        <dbReference type="EC" id="2.7.10.1"/>
    </reaction>
</comment>
<evidence type="ECO:0000256" key="14">
    <source>
        <dbReference type="ARBA" id="ARBA00023170"/>
    </source>
</evidence>
<feature type="domain" description="Ig-like" evidence="27">
    <location>
        <begin position="23"/>
        <end position="124"/>
    </location>
</feature>
<keyword evidence="29" id="KW-1185">Reference proteome</keyword>
<evidence type="ECO:0000256" key="4">
    <source>
        <dbReference type="ARBA" id="ARBA00022553"/>
    </source>
</evidence>
<keyword evidence="20" id="KW-0460">Magnesium</keyword>
<dbReference type="GO" id="GO:0043235">
    <property type="term" value="C:receptor complex"/>
    <property type="evidence" value="ECO:0007669"/>
    <property type="project" value="TreeGrafter"/>
</dbReference>
<dbReference type="CDD" id="cd00054">
    <property type="entry name" value="EGF_CA"/>
    <property type="match status" value="1"/>
</dbReference>
<feature type="chain" id="PRO_5042959434" description="receptor protein-tyrosine kinase" evidence="24">
    <location>
        <begin position="20"/>
        <end position="886"/>
    </location>
</feature>
<dbReference type="GO" id="GO:0007169">
    <property type="term" value="P:cell surface receptor protein tyrosine kinase signaling pathway"/>
    <property type="evidence" value="ECO:0007669"/>
    <property type="project" value="TreeGrafter"/>
</dbReference>
<dbReference type="CDD" id="cd00192">
    <property type="entry name" value="PTKc"/>
    <property type="match status" value="1"/>
</dbReference>
<feature type="binding site" evidence="19 22">
    <location>
        <position position="611"/>
    </location>
    <ligand>
        <name>ATP</name>
        <dbReference type="ChEBI" id="CHEBI:30616"/>
    </ligand>
</feature>
<evidence type="ECO:0000256" key="21">
    <source>
        <dbReference type="PROSITE-ProRule" id="PRU00076"/>
    </source>
</evidence>
<feature type="transmembrane region" description="Helical" evidence="23">
    <location>
        <begin position="503"/>
        <end position="525"/>
    </location>
</feature>
<dbReference type="InterPro" id="IPR049883">
    <property type="entry name" value="NOTCH1_EGF-like"/>
</dbReference>
<feature type="binding site" evidence="20">
    <location>
        <position position="740"/>
    </location>
    <ligand>
        <name>Mg(2+)</name>
        <dbReference type="ChEBI" id="CHEBI:18420"/>
    </ligand>
</feature>
<dbReference type="InterPro" id="IPR000152">
    <property type="entry name" value="EGF-type_Asp/Asn_hydroxyl_site"/>
</dbReference>
<dbReference type="SMART" id="SM00179">
    <property type="entry name" value="EGF_CA"/>
    <property type="match status" value="1"/>
</dbReference>
<feature type="domain" description="Ig-like" evidence="27">
    <location>
        <begin position="229"/>
        <end position="334"/>
    </location>
</feature>
<keyword evidence="3 21" id="KW-0245">EGF-like domain</keyword>
<evidence type="ECO:0000256" key="22">
    <source>
        <dbReference type="PROSITE-ProRule" id="PRU10141"/>
    </source>
</evidence>
<dbReference type="PROSITE" id="PS50026">
    <property type="entry name" value="EGF_3"/>
    <property type="match status" value="1"/>
</dbReference>
<dbReference type="InterPro" id="IPR000742">
    <property type="entry name" value="EGF"/>
</dbReference>
<dbReference type="GO" id="GO:0005524">
    <property type="term" value="F:ATP binding"/>
    <property type="evidence" value="ECO:0007669"/>
    <property type="project" value="UniProtKB-UniRule"/>
</dbReference>
<feature type="disulfide bond" evidence="21">
    <location>
        <begin position="462"/>
        <end position="479"/>
    </location>
</feature>
<dbReference type="Gene3D" id="2.10.25.10">
    <property type="entry name" value="Laminin"/>
    <property type="match status" value="1"/>
</dbReference>
<comment type="caution">
    <text evidence="28">The sequence shown here is derived from an EMBL/GenBank/DDBJ whole genome shotgun (WGS) entry which is preliminary data.</text>
</comment>
<evidence type="ECO:0000256" key="3">
    <source>
        <dbReference type="ARBA" id="ARBA00022536"/>
    </source>
</evidence>
<evidence type="ECO:0000313" key="28">
    <source>
        <dbReference type="EMBL" id="KAK6173137.1"/>
    </source>
</evidence>
<dbReference type="InterPro" id="IPR011009">
    <property type="entry name" value="Kinase-like_dom_sf"/>
</dbReference>
<dbReference type="InterPro" id="IPR018097">
    <property type="entry name" value="EGF_Ca-bd_CS"/>
</dbReference>
<organism evidence="28 29">
    <name type="scientific">Patella caerulea</name>
    <name type="common">Rayed Mediterranean limpet</name>
    <dbReference type="NCBI Taxonomy" id="87958"/>
    <lineage>
        <taxon>Eukaryota</taxon>
        <taxon>Metazoa</taxon>
        <taxon>Spiralia</taxon>
        <taxon>Lophotrochozoa</taxon>
        <taxon>Mollusca</taxon>
        <taxon>Gastropoda</taxon>
        <taxon>Patellogastropoda</taxon>
        <taxon>Patelloidea</taxon>
        <taxon>Patellidae</taxon>
        <taxon>Patella</taxon>
    </lineage>
</organism>
<dbReference type="Pfam" id="PF13927">
    <property type="entry name" value="Ig_3"/>
    <property type="match status" value="3"/>
</dbReference>
<dbReference type="SUPFAM" id="SSF57196">
    <property type="entry name" value="EGF/Laminin"/>
    <property type="match status" value="1"/>
</dbReference>
<evidence type="ECO:0000256" key="20">
    <source>
        <dbReference type="PIRSR" id="PIRSR000615-3"/>
    </source>
</evidence>
<reference evidence="28 29" key="1">
    <citation type="submission" date="2024-01" db="EMBL/GenBank/DDBJ databases">
        <title>The genome of the rayed Mediterranean limpet Patella caerulea (Linnaeus, 1758).</title>
        <authorList>
            <person name="Anh-Thu Weber A."/>
            <person name="Halstead-Nussloch G."/>
        </authorList>
    </citation>
    <scope>NUCLEOTIDE SEQUENCE [LARGE SCALE GENOMIC DNA]</scope>
    <source>
        <strain evidence="28">AATW-2023a</strain>
        <tissue evidence="28">Whole specimen</tissue>
    </source>
</reference>
<feature type="domain" description="Ig-like" evidence="27">
    <location>
        <begin position="355"/>
        <end position="453"/>
    </location>
</feature>
<keyword evidence="9 19" id="KW-0067">ATP-binding</keyword>
<dbReference type="Gene3D" id="1.10.510.10">
    <property type="entry name" value="Transferase(Phosphotransferase) domain 1"/>
    <property type="match status" value="1"/>
</dbReference>
<dbReference type="InterPro" id="IPR003598">
    <property type="entry name" value="Ig_sub2"/>
</dbReference>
<dbReference type="PROSITE" id="PS01187">
    <property type="entry name" value="EGF_CA"/>
    <property type="match status" value="1"/>
</dbReference>
<dbReference type="SMART" id="SM00408">
    <property type="entry name" value="IGc2"/>
    <property type="match status" value="3"/>
</dbReference>
<keyword evidence="24" id="KW-0732">Signal</keyword>
<dbReference type="GO" id="GO:0005886">
    <property type="term" value="C:plasma membrane"/>
    <property type="evidence" value="ECO:0007669"/>
    <property type="project" value="TreeGrafter"/>
</dbReference>
<dbReference type="PROSITE" id="PS50011">
    <property type="entry name" value="PROTEIN_KINASE_DOM"/>
    <property type="match status" value="1"/>
</dbReference>
<keyword evidence="14" id="KW-0675">Receptor</keyword>
<evidence type="ECO:0000256" key="2">
    <source>
        <dbReference type="ARBA" id="ARBA00011902"/>
    </source>
</evidence>
<keyword evidence="12" id="KW-0829">Tyrosine-protein kinase</keyword>
<dbReference type="InterPro" id="IPR017441">
    <property type="entry name" value="Protein_kinase_ATP_BS"/>
</dbReference>
<evidence type="ECO:0000256" key="18">
    <source>
        <dbReference type="PIRSR" id="PIRSR000615-1"/>
    </source>
</evidence>
<dbReference type="EMBL" id="JAZGQO010000011">
    <property type="protein sequence ID" value="KAK6173137.1"/>
    <property type="molecule type" value="Genomic_DNA"/>
</dbReference>
<evidence type="ECO:0000256" key="13">
    <source>
        <dbReference type="ARBA" id="ARBA00023157"/>
    </source>
</evidence>
<keyword evidence="5" id="KW-0808">Transferase</keyword>
<evidence type="ECO:0000256" key="11">
    <source>
        <dbReference type="ARBA" id="ARBA00023136"/>
    </source>
</evidence>
<dbReference type="InterPro" id="IPR036179">
    <property type="entry name" value="Ig-like_dom_sf"/>
</dbReference>
<keyword evidence="4" id="KW-0597">Phosphoprotein</keyword>
<dbReference type="Gene3D" id="3.30.200.20">
    <property type="entry name" value="Phosphorylase Kinase, domain 1"/>
    <property type="match status" value="1"/>
</dbReference>
<keyword evidence="13 21" id="KW-1015">Disulfide bond</keyword>
<proteinExistence type="predicted"/>
<protein>
    <recommendedName>
        <fullName evidence="2">receptor protein-tyrosine kinase</fullName>
        <ecNumber evidence="2">2.7.10.1</ecNumber>
    </recommendedName>
</protein>
<dbReference type="SUPFAM" id="SSF56112">
    <property type="entry name" value="Protein kinase-like (PK-like)"/>
    <property type="match status" value="1"/>
</dbReference>
<name>A0AAN8J9N9_PATCE</name>
<dbReference type="InterPro" id="IPR003599">
    <property type="entry name" value="Ig_sub"/>
</dbReference>
<dbReference type="InterPro" id="IPR001881">
    <property type="entry name" value="EGF-like_Ca-bd_dom"/>
</dbReference>
<feature type="binding site" evidence="19">
    <location>
        <begin position="584"/>
        <end position="591"/>
    </location>
    <ligand>
        <name>ATP</name>
        <dbReference type="ChEBI" id="CHEBI:30616"/>
    </ligand>
</feature>
<dbReference type="InterPro" id="IPR007110">
    <property type="entry name" value="Ig-like_dom"/>
</dbReference>
<evidence type="ECO:0000256" key="19">
    <source>
        <dbReference type="PIRSR" id="PIRSR000615-2"/>
    </source>
</evidence>
<keyword evidence="16" id="KW-0393">Immunoglobulin domain</keyword>
<dbReference type="InterPro" id="IPR001245">
    <property type="entry name" value="Ser-Thr/Tyr_kinase_cat_dom"/>
</dbReference>
<feature type="binding site" evidence="19">
    <location>
        <position position="726"/>
    </location>
    <ligand>
        <name>ATP</name>
        <dbReference type="ChEBI" id="CHEBI:30616"/>
    </ligand>
</feature>
<feature type="domain" description="EGF-like" evidence="26">
    <location>
        <begin position="451"/>
        <end position="491"/>
    </location>
</feature>
<keyword evidence="6 23" id="KW-0812">Transmembrane</keyword>
<feature type="active site" description="Proton acceptor" evidence="18">
    <location>
        <position position="722"/>
    </location>
</feature>
<sequence length="886" mass="100045">MAFFLLHPLLLVGFTHVLSFDIPSVTLFPTTKQFKSGRDIKLKCKGSNFQKSTKSVVFERQYSPFRSVPISESSKYKLNIQPTKDSDVTLMLTIRKVNYSDSGDYKCTVSDSFNEVGSETITVQVEGVPEISNFGNEVGEGILGNRLELNCPCESYPPPLHIKWLNSNGKTIESSNEYGIEVNQEVFSIRYQAVLIVYSLTNNILGNYTCQITNIYGAAERIFTVRAKPSLEIIEPLINGTTYFIGENISIRCRSINIPETPKMIESVFNEEPRNRFLWRFTPYKTKGQIYLSVSKDRNKLFEIDTELEASIMMSHSTLTLWKAEFKYQGRYICARMINNRDVKAYIDIEVKGAPTVTTHSSELAVLPGQTCRLHCNVIARPEADDVEWFEDDIPIDTDRRRYDIISSTSDIYQSSTLIIKRVKIRDYSVQYSCRAENELGATGLNLRLKDVNECETGLHNCSTEEGFICRDIIGSFACDCKHGYVQDRGSCKVLSTKSAKRFAVSAGVSVVVIVVAVIFIVVLVRFFRKKRKQGATEPMSAHNIATYNISNNSNMTTNEPCENLQIDLDTFPRSRLKFLNKLGEGKFGKVLKAEALSISKSGMWETVAVKMWKDSSTDGEKEDFYNELVIMKKIPTHHNVVSFLGLTPAEGSNSALMIMEYVPGGNLLTYLRKLRSTNLAKTSSTEPSLHSQLSPKELLQFSHQIAKGMVHIASLHIVHRDVAARNILIGENNICKISDFGLARETEGTDEYERCTKGPLPIRWMSVESLRDNLHTIKSDVWSYGVCLWEIATLGASPYPGKSAQMAMESILAGDRLECPIHCKHDVYDIMESCWADDASCRPSFEDLVLKIEGLLEDEGEYMILHNFDEQVYSVIDDVRHEERL</sequence>
<evidence type="ECO:0000256" key="15">
    <source>
        <dbReference type="ARBA" id="ARBA00023180"/>
    </source>
</evidence>
<dbReference type="SUPFAM" id="SSF48726">
    <property type="entry name" value="Immunoglobulin"/>
    <property type="match status" value="3"/>
</dbReference>
<evidence type="ECO:0000256" key="8">
    <source>
        <dbReference type="ARBA" id="ARBA00022777"/>
    </source>
</evidence>
<keyword evidence="8" id="KW-0418">Kinase</keyword>
<evidence type="ECO:0000256" key="10">
    <source>
        <dbReference type="ARBA" id="ARBA00022989"/>
    </source>
</evidence>
<dbReference type="GO" id="GO:0005509">
    <property type="term" value="F:calcium ion binding"/>
    <property type="evidence" value="ECO:0007669"/>
    <property type="project" value="InterPro"/>
</dbReference>
<dbReference type="AlphaFoldDB" id="A0AAN8J9N9"/>
<feature type="domain" description="Protein kinase" evidence="25">
    <location>
        <begin position="577"/>
        <end position="857"/>
    </location>
</feature>
<dbReference type="SMART" id="SM00409">
    <property type="entry name" value="IG"/>
    <property type="match status" value="4"/>
</dbReference>
<keyword evidence="7 19" id="KW-0547">Nucleotide-binding</keyword>
<evidence type="ECO:0000256" key="16">
    <source>
        <dbReference type="ARBA" id="ARBA00023319"/>
    </source>
</evidence>
<dbReference type="PRINTS" id="PR00109">
    <property type="entry name" value="TYRKINASE"/>
</dbReference>
<keyword evidence="10 23" id="KW-1133">Transmembrane helix</keyword>
<dbReference type="PROSITE" id="PS00109">
    <property type="entry name" value="PROTEIN_KINASE_TYR"/>
    <property type="match status" value="1"/>
</dbReference>